<reference evidence="3 4" key="1">
    <citation type="submission" date="2020-02" db="EMBL/GenBank/DDBJ databases">
        <title>Genome sequence of the type strain CGMCC 1.15528 of Mesorhizobium zhangyense.</title>
        <authorList>
            <person name="Gao J."/>
            <person name="Sun J."/>
        </authorList>
    </citation>
    <scope>NUCLEOTIDE SEQUENCE [LARGE SCALE GENOMIC DNA]</scope>
    <source>
        <strain evidence="3 4">CGMCC 1.15528</strain>
    </source>
</reference>
<dbReference type="GO" id="GO:0030497">
    <property type="term" value="P:fatty acid elongation"/>
    <property type="evidence" value="ECO:0007669"/>
    <property type="project" value="TreeGrafter"/>
</dbReference>
<feature type="domain" description="Ketoreductase" evidence="2">
    <location>
        <begin position="8"/>
        <end position="185"/>
    </location>
</feature>
<dbReference type="InterPro" id="IPR020904">
    <property type="entry name" value="Sc_DH/Rdtase_CS"/>
</dbReference>
<dbReference type="PRINTS" id="PR00081">
    <property type="entry name" value="GDHRDH"/>
</dbReference>
<evidence type="ECO:0000256" key="1">
    <source>
        <dbReference type="ARBA" id="ARBA00006484"/>
    </source>
</evidence>
<dbReference type="Pfam" id="PF13561">
    <property type="entry name" value="adh_short_C2"/>
    <property type="match status" value="1"/>
</dbReference>
<dbReference type="InterPro" id="IPR036291">
    <property type="entry name" value="NAD(P)-bd_dom_sf"/>
</dbReference>
<dbReference type="CDD" id="cd05233">
    <property type="entry name" value="SDR_c"/>
    <property type="match status" value="1"/>
</dbReference>
<protein>
    <submittedName>
        <fullName evidence="3">SDR family oxidoreductase</fullName>
    </submittedName>
</protein>
<dbReference type="PROSITE" id="PS00061">
    <property type="entry name" value="ADH_SHORT"/>
    <property type="match status" value="1"/>
</dbReference>
<dbReference type="InterPro" id="IPR057326">
    <property type="entry name" value="KR_dom"/>
</dbReference>
<evidence type="ECO:0000259" key="2">
    <source>
        <dbReference type="SMART" id="SM00822"/>
    </source>
</evidence>
<evidence type="ECO:0000313" key="3">
    <source>
        <dbReference type="EMBL" id="NGN41482.1"/>
    </source>
</evidence>
<dbReference type="InterPro" id="IPR002347">
    <property type="entry name" value="SDR_fam"/>
</dbReference>
<dbReference type="PANTHER" id="PTHR42760:SF123">
    <property type="entry name" value="OXIDOREDUCTASE"/>
    <property type="match status" value="1"/>
</dbReference>
<sequence length="254" mass="26393">MVLTDENKCAVITGGASGIGFEIASLLQERGWAVFLLDRNAEALAEACKTLSIDTSHGIACSVTDEAEVEAAIAKAARAGALAAVVNSAGIGMDKPAVETSVEEFRRIIDVNLTGTFIVARAAARHWLATKTPGAIVNISSVSGMIGNKGRSAYGSSKGGVNLLTHILSTELGPDNIRVNAVAPGAVDTPMSRAVHTDDVRAQWHKRIPQQRYGTSREIASAVAFLVSDEASYINGQVLAVDGGFVHAGLALKG</sequence>
<dbReference type="PRINTS" id="PR00080">
    <property type="entry name" value="SDRFAMILY"/>
</dbReference>
<dbReference type="PANTHER" id="PTHR42760">
    <property type="entry name" value="SHORT-CHAIN DEHYDROGENASES/REDUCTASES FAMILY MEMBER"/>
    <property type="match status" value="1"/>
</dbReference>
<dbReference type="GO" id="GO:0016616">
    <property type="term" value="F:oxidoreductase activity, acting on the CH-OH group of donors, NAD or NADP as acceptor"/>
    <property type="evidence" value="ECO:0007669"/>
    <property type="project" value="TreeGrafter"/>
</dbReference>
<accession>A0A7C9R6U1</accession>
<gene>
    <name evidence="3" type="ORF">G6N74_10415</name>
</gene>
<comment type="caution">
    <text evidence="3">The sequence shown here is derived from an EMBL/GenBank/DDBJ whole genome shotgun (WGS) entry which is preliminary data.</text>
</comment>
<organism evidence="3 4">
    <name type="scientific">Mesorhizobium zhangyense</name>
    <dbReference type="NCBI Taxonomy" id="1776730"/>
    <lineage>
        <taxon>Bacteria</taxon>
        <taxon>Pseudomonadati</taxon>
        <taxon>Pseudomonadota</taxon>
        <taxon>Alphaproteobacteria</taxon>
        <taxon>Hyphomicrobiales</taxon>
        <taxon>Phyllobacteriaceae</taxon>
        <taxon>Mesorhizobium</taxon>
    </lineage>
</organism>
<keyword evidence="4" id="KW-1185">Reference proteome</keyword>
<dbReference type="NCBIfam" id="NF005559">
    <property type="entry name" value="PRK07231.1"/>
    <property type="match status" value="1"/>
</dbReference>
<dbReference type="FunFam" id="3.40.50.720:FF:000084">
    <property type="entry name" value="Short-chain dehydrogenase reductase"/>
    <property type="match status" value="1"/>
</dbReference>
<proteinExistence type="inferred from homology"/>
<dbReference type="Gene3D" id="3.40.50.720">
    <property type="entry name" value="NAD(P)-binding Rossmann-like Domain"/>
    <property type="match status" value="1"/>
</dbReference>
<name>A0A7C9R6U1_9HYPH</name>
<dbReference type="SMART" id="SM00822">
    <property type="entry name" value="PKS_KR"/>
    <property type="match status" value="1"/>
</dbReference>
<dbReference type="Proteomes" id="UP000481252">
    <property type="component" value="Unassembled WGS sequence"/>
</dbReference>
<evidence type="ECO:0000313" key="4">
    <source>
        <dbReference type="Proteomes" id="UP000481252"/>
    </source>
</evidence>
<dbReference type="EMBL" id="JAAKZG010000004">
    <property type="protein sequence ID" value="NGN41482.1"/>
    <property type="molecule type" value="Genomic_DNA"/>
</dbReference>
<comment type="similarity">
    <text evidence="1">Belongs to the short-chain dehydrogenases/reductases (SDR) family.</text>
</comment>
<dbReference type="SUPFAM" id="SSF51735">
    <property type="entry name" value="NAD(P)-binding Rossmann-fold domains"/>
    <property type="match status" value="1"/>
</dbReference>
<dbReference type="AlphaFoldDB" id="A0A7C9R6U1"/>